<evidence type="ECO:0000313" key="7">
    <source>
        <dbReference type="Proteomes" id="UP000094527"/>
    </source>
</evidence>
<dbReference type="AlphaFoldDB" id="A0A1D2M2I1"/>
<keyword evidence="7" id="KW-1185">Reference proteome</keyword>
<organism evidence="6 7">
    <name type="scientific">Orchesella cincta</name>
    <name type="common">Springtail</name>
    <name type="synonym">Podura cincta</name>
    <dbReference type="NCBI Taxonomy" id="48709"/>
    <lineage>
        <taxon>Eukaryota</taxon>
        <taxon>Metazoa</taxon>
        <taxon>Ecdysozoa</taxon>
        <taxon>Arthropoda</taxon>
        <taxon>Hexapoda</taxon>
        <taxon>Collembola</taxon>
        <taxon>Entomobryomorpha</taxon>
        <taxon>Entomobryoidea</taxon>
        <taxon>Orchesellidae</taxon>
        <taxon>Orchesellinae</taxon>
        <taxon>Orchesella</taxon>
    </lineage>
</organism>
<dbReference type="InterPro" id="IPR001841">
    <property type="entry name" value="Znf_RING"/>
</dbReference>
<feature type="domain" description="RING-type" evidence="5">
    <location>
        <begin position="7"/>
        <end position="44"/>
    </location>
</feature>
<keyword evidence="2 4" id="KW-0863">Zinc-finger</keyword>
<dbReference type="PROSITE" id="PS50089">
    <property type="entry name" value="ZF_RING_2"/>
    <property type="match status" value="1"/>
</dbReference>
<accession>A0A1D2M2I1</accession>
<dbReference type="GO" id="GO:0008270">
    <property type="term" value="F:zinc ion binding"/>
    <property type="evidence" value="ECO:0007669"/>
    <property type="project" value="UniProtKB-KW"/>
</dbReference>
<dbReference type="InterPro" id="IPR049548">
    <property type="entry name" value="Sina-like_RING"/>
</dbReference>
<evidence type="ECO:0000256" key="4">
    <source>
        <dbReference type="PROSITE-ProRule" id="PRU00175"/>
    </source>
</evidence>
<keyword evidence="3" id="KW-0862">Zinc</keyword>
<dbReference type="InterPro" id="IPR013083">
    <property type="entry name" value="Znf_RING/FYVE/PHD"/>
</dbReference>
<gene>
    <name evidence="6" type="ORF">Ocin01_19504</name>
</gene>
<sequence length="260" mass="28916">MENFRTCPICSEVPEQEIFQCRVGHVICNLCIVKLNTGFCPQCRVPFGTVRIRNRLLKKCLTVKNLTVNSRKEVVPKFANVEGFTHVNSVLYKRGSLPPVHLEISTRSTHLSRNLPCHHHHHAHSSSSALPTNKYNPFPFCGSMRVGGIKDVQTLLKASTINFPISLLEDHQFGVNKDYLQAKVTPLPAVANIPSVLSGSGPLRSAFPNRGSMKVSGLEEAHYLSKSSPINVSMRLLQDSKFGEDEDDFLNVNISRISDI</sequence>
<keyword evidence="1" id="KW-0479">Metal-binding</keyword>
<comment type="caution">
    <text evidence="6">The sequence shown here is derived from an EMBL/GenBank/DDBJ whole genome shotgun (WGS) entry which is preliminary data.</text>
</comment>
<evidence type="ECO:0000256" key="1">
    <source>
        <dbReference type="ARBA" id="ARBA00022723"/>
    </source>
</evidence>
<dbReference type="Gene3D" id="3.30.40.10">
    <property type="entry name" value="Zinc/RING finger domain, C3HC4 (zinc finger)"/>
    <property type="match status" value="1"/>
</dbReference>
<evidence type="ECO:0000259" key="5">
    <source>
        <dbReference type="PROSITE" id="PS50089"/>
    </source>
</evidence>
<evidence type="ECO:0000256" key="2">
    <source>
        <dbReference type="ARBA" id="ARBA00022771"/>
    </source>
</evidence>
<dbReference type="Proteomes" id="UP000094527">
    <property type="component" value="Unassembled WGS sequence"/>
</dbReference>
<evidence type="ECO:0000313" key="6">
    <source>
        <dbReference type="EMBL" id="ODM87177.1"/>
    </source>
</evidence>
<evidence type="ECO:0000256" key="3">
    <source>
        <dbReference type="ARBA" id="ARBA00022833"/>
    </source>
</evidence>
<dbReference type="EMBL" id="LJIJ01005956">
    <property type="protein sequence ID" value="ODM87177.1"/>
    <property type="molecule type" value="Genomic_DNA"/>
</dbReference>
<dbReference type="SUPFAM" id="SSF57850">
    <property type="entry name" value="RING/U-box"/>
    <property type="match status" value="1"/>
</dbReference>
<proteinExistence type="predicted"/>
<reference evidence="6 7" key="1">
    <citation type="journal article" date="2016" name="Genome Biol. Evol.">
        <title>Gene Family Evolution Reflects Adaptation to Soil Environmental Stressors in the Genome of the Collembolan Orchesella cincta.</title>
        <authorList>
            <person name="Faddeeva-Vakhrusheva A."/>
            <person name="Derks M.F."/>
            <person name="Anvar S.Y."/>
            <person name="Agamennone V."/>
            <person name="Suring W."/>
            <person name="Smit S."/>
            <person name="van Straalen N.M."/>
            <person name="Roelofs D."/>
        </authorList>
    </citation>
    <scope>NUCLEOTIDE SEQUENCE [LARGE SCALE GENOMIC DNA]</scope>
    <source>
        <tissue evidence="6">Mixed pool</tissue>
    </source>
</reference>
<dbReference type="OrthoDB" id="4788989at2759"/>
<name>A0A1D2M2I1_ORCCI</name>
<protein>
    <submittedName>
        <fullName evidence="6">E3 ubiquitin-protein ligase SINA-like 10</fullName>
    </submittedName>
</protein>
<dbReference type="Pfam" id="PF21362">
    <property type="entry name" value="Sina_RING"/>
    <property type="match status" value="1"/>
</dbReference>